<comment type="function">
    <text evidence="11">Catalyzes the reversible epimerization of D-allulose 6-phosphate to D-fructose 6-phosphate. Can also catalyze with lower efficiency the reversible epimerization of D-ribulose 5-phosphate to D-xylulose 5-phosphate.</text>
</comment>
<dbReference type="GO" id="GO:0034700">
    <property type="term" value="F:allulose 6-phosphate 3-epimerase activity"/>
    <property type="evidence" value="ECO:0007669"/>
    <property type="project" value="UniProtKB-UniRule"/>
</dbReference>
<keyword evidence="10 11" id="KW-0119">Carbohydrate metabolism</keyword>
<comment type="cofactor">
    <cofactor evidence="2">
        <name>Zn(2+)</name>
        <dbReference type="ChEBI" id="CHEBI:29105"/>
    </cofactor>
</comment>
<proteinExistence type="inferred from homology"/>
<organism evidence="12">
    <name type="scientific">Anaerostipes caccae</name>
    <dbReference type="NCBI Taxonomy" id="105841"/>
    <lineage>
        <taxon>Bacteria</taxon>
        <taxon>Bacillati</taxon>
        <taxon>Bacillota</taxon>
        <taxon>Clostridia</taxon>
        <taxon>Lachnospirales</taxon>
        <taxon>Lachnospiraceae</taxon>
        <taxon>Anaerostipes</taxon>
    </lineage>
</organism>
<evidence type="ECO:0000256" key="6">
    <source>
        <dbReference type="ARBA" id="ARBA00022833"/>
    </source>
</evidence>
<feature type="active site" description="Proton donor" evidence="11">
    <location>
        <position position="175"/>
    </location>
</feature>
<dbReference type="GO" id="GO:0006091">
    <property type="term" value="P:generation of precursor metabolites and energy"/>
    <property type="evidence" value="ECO:0007669"/>
    <property type="project" value="UniProtKB-ARBA"/>
</dbReference>
<comment type="cofactor">
    <cofactor evidence="11">
        <name>a divalent metal cation</name>
        <dbReference type="ChEBI" id="CHEBI:60240"/>
    </cofactor>
</comment>
<evidence type="ECO:0000256" key="2">
    <source>
        <dbReference type="ARBA" id="ARBA00001947"/>
    </source>
</evidence>
<feature type="binding site" evidence="11">
    <location>
        <position position="34"/>
    </location>
    <ligand>
        <name>a divalent metal cation</name>
        <dbReference type="ChEBI" id="CHEBI:60240"/>
    </ligand>
</feature>
<comment type="cofactor">
    <cofactor evidence="1">
        <name>Mn(2+)</name>
        <dbReference type="ChEBI" id="CHEBI:29035"/>
    </cofactor>
</comment>
<dbReference type="RefSeq" id="WP_006567451.1">
    <property type="nucleotide sequence ID" value="NZ_BAABRZ010000002.1"/>
</dbReference>
<dbReference type="CDD" id="cd00429">
    <property type="entry name" value="RPE"/>
    <property type="match status" value="1"/>
</dbReference>
<gene>
    <name evidence="12" type="primary">alsE_3</name>
    <name evidence="12" type="ORF">ACLFYP115_02597</name>
</gene>
<feature type="binding site" evidence="11">
    <location>
        <position position="65"/>
    </location>
    <ligand>
        <name>substrate</name>
    </ligand>
</feature>
<dbReference type="GO" id="GO:0019316">
    <property type="term" value="P:D-allose catabolic process"/>
    <property type="evidence" value="ECO:0007669"/>
    <property type="project" value="UniProtKB-UniRule"/>
</dbReference>
<dbReference type="NCBIfam" id="NF004076">
    <property type="entry name" value="PRK05581.1-4"/>
    <property type="match status" value="1"/>
</dbReference>
<feature type="binding site" evidence="11">
    <location>
        <begin position="175"/>
        <end position="177"/>
    </location>
    <ligand>
        <name>substrate</name>
    </ligand>
</feature>
<dbReference type="PANTHER" id="PTHR11749">
    <property type="entry name" value="RIBULOSE-5-PHOSPHATE-3-EPIMERASE"/>
    <property type="match status" value="1"/>
</dbReference>
<comment type="subunit">
    <text evidence="4">Homodimer.</text>
</comment>
<protein>
    <recommendedName>
        <fullName evidence="11">Putative D-allulose-6-phosphate 3-epimerase</fullName>
        <ecNumber evidence="11">5.1.3.-</ecNumber>
    </recommendedName>
</protein>
<evidence type="ECO:0000256" key="3">
    <source>
        <dbReference type="ARBA" id="ARBA00001954"/>
    </source>
</evidence>
<dbReference type="HAMAP" id="MF_02226">
    <property type="entry name" value="AlluloseP_3_epimer"/>
    <property type="match status" value="1"/>
</dbReference>
<accession>A0A6N2VM87</accession>
<comment type="cofactor">
    <cofactor evidence="3">
        <name>Fe(2+)</name>
        <dbReference type="ChEBI" id="CHEBI:29033"/>
    </cofactor>
</comment>
<dbReference type="Pfam" id="PF00834">
    <property type="entry name" value="Ribul_P_3_epim"/>
    <property type="match status" value="1"/>
</dbReference>
<keyword evidence="8" id="KW-0464">Manganese</keyword>
<dbReference type="NCBIfam" id="NF007266">
    <property type="entry name" value="PRK09722.1"/>
    <property type="match status" value="1"/>
</dbReference>
<feature type="binding site" evidence="11">
    <location>
        <begin position="142"/>
        <end position="145"/>
    </location>
    <ligand>
        <name>substrate</name>
    </ligand>
</feature>
<feature type="binding site" evidence="11">
    <location>
        <position position="175"/>
    </location>
    <ligand>
        <name>a divalent metal cation</name>
        <dbReference type="ChEBI" id="CHEBI:60240"/>
    </ligand>
</feature>
<feature type="active site" description="Proton acceptor" evidence="11">
    <location>
        <position position="34"/>
    </location>
</feature>
<keyword evidence="5 11" id="KW-0479">Metal-binding</keyword>
<feature type="binding site" evidence="11">
    <location>
        <position position="65"/>
    </location>
    <ligand>
        <name>a divalent metal cation</name>
        <dbReference type="ChEBI" id="CHEBI:60240"/>
    </ligand>
</feature>
<dbReference type="GO" id="GO:0046872">
    <property type="term" value="F:metal ion binding"/>
    <property type="evidence" value="ECO:0007669"/>
    <property type="project" value="UniProtKB-UniRule"/>
</dbReference>
<keyword evidence="9 11" id="KW-0413">Isomerase</keyword>
<dbReference type="AlphaFoldDB" id="A0A6N2VM87"/>
<dbReference type="EMBL" id="CACRSQ010000007">
    <property type="protein sequence ID" value="VYT30747.1"/>
    <property type="molecule type" value="Genomic_DNA"/>
</dbReference>
<dbReference type="EC" id="5.1.3.-" evidence="11"/>
<dbReference type="GO" id="GO:1901135">
    <property type="term" value="P:carbohydrate derivative metabolic process"/>
    <property type="evidence" value="ECO:0007669"/>
    <property type="project" value="UniProtKB-ARBA"/>
</dbReference>
<dbReference type="UniPathway" id="UPA00361"/>
<comment type="pathway">
    <text evidence="11">Carbohydrate degradation; D-allose degradation.</text>
</comment>
<keyword evidence="7" id="KW-0408">Iron</keyword>
<dbReference type="FunFam" id="3.20.20.70:FF:000191">
    <property type="entry name" value="ribulose-phosphate 3-epimerase isoform X2"/>
    <property type="match status" value="1"/>
</dbReference>
<evidence type="ECO:0000256" key="10">
    <source>
        <dbReference type="ARBA" id="ARBA00023277"/>
    </source>
</evidence>
<reference evidence="12" key="1">
    <citation type="submission" date="2019-11" db="EMBL/GenBank/DDBJ databases">
        <authorList>
            <person name="Feng L."/>
        </authorList>
    </citation>
    <scope>NUCLEOTIDE SEQUENCE</scope>
    <source>
        <strain evidence="12">AcaccaeLFYP115</strain>
    </source>
</reference>
<dbReference type="SUPFAM" id="SSF51366">
    <property type="entry name" value="Ribulose-phoshate binding barrel"/>
    <property type="match status" value="1"/>
</dbReference>
<evidence type="ECO:0000256" key="7">
    <source>
        <dbReference type="ARBA" id="ARBA00023004"/>
    </source>
</evidence>
<comment type="similarity">
    <text evidence="11">Belongs to the ribulose-phosphate 3-epimerase family. AlsE subfamily.</text>
</comment>
<feature type="binding site" evidence="11">
    <location>
        <begin position="197"/>
        <end position="199"/>
    </location>
    <ligand>
        <name>substrate</name>
    </ligand>
</feature>
<keyword evidence="6" id="KW-0862">Zinc</keyword>
<sequence length="224" mass="24913">MKEKFAVSLMCMDFLKVGEQLNILNDWVGMYHVDIMDGHYCKNITLSPDLVKSFKKVSKLPLDVHLMTTNPEDWIDPVAEAGADIISLHAETINGQAFRLYNRIEELGLKAGLVLNPATPLSEAAHYLNRIDLLTIMTVDVGFAGQPFIEEMLDKIREAKRIREEKGYHYQIQIDGSCKASTFKKLTEAGADILILGSSGLFGLDKDLKTACAKMTESYKAALG</sequence>
<evidence type="ECO:0000256" key="11">
    <source>
        <dbReference type="HAMAP-Rule" id="MF_02226"/>
    </source>
</evidence>
<evidence type="ECO:0000256" key="9">
    <source>
        <dbReference type="ARBA" id="ARBA00023235"/>
    </source>
</evidence>
<evidence type="ECO:0000313" key="12">
    <source>
        <dbReference type="EMBL" id="VYT30747.1"/>
    </source>
</evidence>
<dbReference type="Gene3D" id="3.20.20.70">
    <property type="entry name" value="Aldolase class I"/>
    <property type="match status" value="1"/>
</dbReference>
<evidence type="ECO:0000256" key="5">
    <source>
        <dbReference type="ARBA" id="ARBA00022723"/>
    </source>
</evidence>
<feature type="binding site" evidence="11">
    <location>
        <position position="32"/>
    </location>
    <ligand>
        <name>a divalent metal cation</name>
        <dbReference type="ChEBI" id="CHEBI:60240"/>
    </ligand>
</feature>
<dbReference type="GO" id="GO:0046496">
    <property type="term" value="P:nicotinamide nucleotide metabolic process"/>
    <property type="evidence" value="ECO:0007669"/>
    <property type="project" value="UniProtKB-ARBA"/>
</dbReference>
<evidence type="ECO:0000256" key="4">
    <source>
        <dbReference type="ARBA" id="ARBA00011738"/>
    </source>
</evidence>
<comment type="catalytic activity">
    <reaction evidence="11">
        <text>D-allulose 6-phosphate = keto-D-fructose 6-phosphate</text>
        <dbReference type="Rhea" id="RHEA:28426"/>
        <dbReference type="ChEBI" id="CHEBI:57579"/>
        <dbReference type="ChEBI" id="CHEBI:61519"/>
    </reaction>
</comment>
<dbReference type="InterPro" id="IPR011060">
    <property type="entry name" value="RibuloseP-bd_barrel"/>
</dbReference>
<name>A0A6N2VM87_9FIRM</name>
<dbReference type="InterPro" id="IPR013785">
    <property type="entry name" value="Aldolase_TIM"/>
</dbReference>
<evidence type="ECO:0000256" key="8">
    <source>
        <dbReference type="ARBA" id="ARBA00023211"/>
    </source>
</evidence>
<dbReference type="InterPro" id="IPR000056">
    <property type="entry name" value="Ribul_P_3_epim-like"/>
</dbReference>
<evidence type="ECO:0000256" key="1">
    <source>
        <dbReference type="ARBA" id="ARBA00001936"/>
    </source>
</evidence>
<dbReference type="InterPro" id="IPR043677">
    <property type="entry name" value="AlluloseP_3_epimer_AlsE"/>
</dbReference>
<dbReference type="GeneID" id="69469750"/>
<dbReference type="GO" id="GO:0006163">
    <property type="term" value="P:purine nucleotide metabolic process"/>
    <property type="evidence" value="ECO:0007669"/>
    <property type="project" value="UniProtKB-ARBA"/>
</dbReference>